<evidence type="ECO:0008006" key="5">
    <source>
        <dbReference type="Google" id="ProtNLM"/>
    </source>
</evidence>
<evidence type="ECO:0000313" key="4">
    <source>
        <dbReference type="Proteomes" id="UP001469553"/>
    </source>
</evidence>
<evidence type="ECO:0000256" key="1">
    <source>
        <dbReference type="SAM" id="Phobius"/>
    </source>
</evidence>
<reference evidence="3 4" key="1">
    <citation type="submission" date="2021-06" db="EMBL/GenBank/DDBJ databases">
        <authorList>
            <person name="Palmer J.M."/>
        </authorList>
    </citation>
    <scope>NUCLEOTIDE SEQUENCE [LARGE SCALE GENOMIC DNA]</scope>
    <source>
        <strain evidence="3 4">AS_MEX2019</strain>
        <tissue evidence="3">Muscle</tissue>
    </source>
</reference>
<proteinExistence type="predicted"/>
<keyword evidence="1" id="KW-1133">Transmembrane helix</keyword>
<dbReference type="Proteomes" id="UP001469553">
    <property type="component" value="Unassembled WGS sequence"/>
</dbReference>
<accession>A0ABV0XS67</accession>
<protein>
    <recommendedName>
        <fullName evidence="5">Secreted protein</fullName>
    </recommendedName>
</protein>
<feature type="transmembrane region" description="Helical" evidence="1">
    <location>
        <begin position="216"/>
        <end position="241"/>
    </location>
</feature>
<keyword evidence="4" id="KW-1185">Reference proteome</keyword>
<keyword evidence="1" id="KW-0812">Transmembrane</keyword>
<gene>
    <name evidence="3" type="ORF">AMECASPLE_019534</name>
</gene>
<feature type="transmembrane region" description="Helical" evidence="1">
    <location>
        <begin position="163"/>
        <end position="184"/>
    </location>
</feature>
<name>A0ABV0XS67_9TELE</name>
<sequence length="253" mass="28365">MIGHCHCCRLLILILFPILFRRGSLMNRLHSLIQILFRRGPKTSRHNFLLLLMRGSGTDWLHFWFLCRRSLRASCPHSQIQFLFLILSWRAPRTTCLHLWFPFWRSSWTSCLHSLFLSMRGARTHFLHLLCLSGSAADLQAPTAVLQGPAKGPSGFRTARQGATVVLGLPSSTAGFLVAVLQTIGSEGLLHGWARFVVGASGSAADLLNSGFGWDVLLVVLLNRFCFLAPYLGTFWVVCYISPHMTDQRQSSV</sequence>
<feature type="signal peptide" evidence="2">
    <location>
        <begin position="1"/>
        <end position="26"/>
    </location>
</feature>
<comment type="caution">
    <text evidence="3">The sequence shown here is derived from an EMBL/GenBank/DDBJ whole genome shotgun (WGS) entry which is preliminary data.</text>
</comment>
<keyword evidence="1" id="KW-0472">Membrane</keyword>
<evidence type="ECO:0000313" key="3">
    <source>
        <dbReference type="EMBL" id="MEQ2284236.1"/>
    </source>
</evidence>
<evidence type="ECO:0000256" key="2">
    <source>
        <dbReference type="SAM" id="SignalP"/>
    </source>
</evidence>
<feature type="chain" id="PRO_5046513891" description="Secreted protein" evidence="2">
    <location>
        <begin position="27"/>
        <end position="253"/>
    </location>
</feature>
<organism evidence="3 4">
    <name type="scientific">Ameca splendens</name>
    <dbReference type="NCBI Taxonomy" id="208324"/>
    <lineage>
        <taxon>Eukaryota</taxon>
        <taxon>Metazoa</taxon>
        <taxon>Chordata</taxon>
        <taxon>Craniata</taxon>
        <taxon>Vertebrata</taxon>
        <taxon>Euteleostomi</taxon>
        <taxon>Actinopterygii</taxon>
        <taxon>Neopterygii</taxon>
        <taxon>Teleostei</taxon>
        <taxon>Neoteleostei</taxon>
        <taxon>Acanthomorphata</taxon>
        <taxon>Ovalentaria</taxon>
        <taxon>Atherinomorphae</taxon>
        <taxon>Cyprinodontiformes</taxon>
        <taxon>Goodeidae</taxon>
        <taxon>Ameca</taxon>
    </lineage>
</organism>
<dbReference type="EMBL" id="JAHRIP010010984">
    <property type="protein sequence ID" value="MEQ2284236.1"/>
    <property type="molecule type" value="Genomic_DNA"/>
</dbReference>
<keyword evidence="2" id="KW-0732">Signal</keyword>